<evidence type="ECO:0000256" key="1">
    <source>
        <dbReference type="SAM" id="Coils"/>
    </source>
</evidence>
<dbReference type="Pfam" id="PF22909">
    <property type="entry name" value="Caulimovir_coat_dom"/>
    <property type="match status" value="1"/>
</dbReference>
<protein>
    <submittedName>
        <fullName evidence="3">TPA: Orf y</fullName>
    </submittedName>
</protein>
<reference evidence="3" key="2">
    <citation type="submission" date="2022-01" db="EMBL/GenBank/DDBJ databases">
        <authorList>
            <person name="Yamashiro T."/>
            <person name="Shiraishi A."/>
            <person name="Satake H."/>
            <person name="Nakayama K."/>
        </authorList>
    </citation>
    <scope>NUCLEOTIDE SEQUENCE</scope>
</reference>
<keyword evidence="4" id="KW-1185">Reference proteome</keyword>
<dbReference type="InterPro" id="IPR021109">
    <property type="entry name" value="Peptidase_aspartic_dom_sf"/>
</dbReference>
<dbReference type="EMBL" id="BQNB010016179">
    <property type="protein sequence ID" value="GJT48746.1"/>
    <property type="molecule type" value="Genomic_DNA"/>
</dbReference>
<dbReference type="Proteomes" id="UP001151760">
    <property type="component" value="Unassembled WGS sequence"/>
</dbReference>
<dbReference type="InterPro" id="IPR000588">
    <property type="entry name" value="Pept_A3A"/>
</dbReference>
<proteinExistence type="predicted"/>
<reference evidence="3" key="1">
    <citation type="journal article" date="2022" name="Int. J. Mol. Sci.">
        <title>Draft Genome of Tanacetum Coccineum: Genomic Comparison of Closely Related Tanacetum-Family Plants.</title>
        <authorList>
            <person name="Yamashiro T."/>
            <person name="Shiraishi A."/>
            <person name="Nakayama K."/>
            <person name="Satake H."/>
        </authorList>
    </citation>
    <scope>NUCLEOTIDE SEQUENCE</scope>
</reference>
<evidence type="ECO:0000313" key="4">
    <source>
        <dbReference type="Proteomes" id="UP001151760"/>
    </source>
</evidence>
<dbReference type="Gene3D" id="2.40.70.10">
    <property type="entry name" value="Acid Proteases"/>
    <property type="match status" value="1"/>
</dbReference>
<gene>
    <name evidence="3" type="ORF">Tco_0974903</name>
</gene>
<organism evidence="3 4">
    <name type="scientific">Tanacetum coccineum</name>
    <dbReference type="NCBI Taxonomy" id="301880"/>
    <lineage>
        <taxon>Eukaryota</taxon>
        <taxon>Viridiplantae</taxon>
        <taxon>Streptophyta</taxon>
        <taxon>Embryophyta</taxon>
        <taxon>Tracheophyta</taxon>
        <taxon>Spermatophyta</taxon>
        <taxon>Magnoliopsida</taxon>
        <taxon>eudicotyledons</taxon>
        <taxon>Gunneridae</taxon>
        <taxon>Pentapetalae</taxon>
        <taxon>asterids</taxon>
        <taxon>campanulids</taxon>
        <taxon>Asterales</taxon>
        <taxon>Asteraceae</taxon>
        <taxon>Asteroideae</taxon>
        <taxon>Anthemideae</taxon>
        <taxon>Anthemidinae</taxon>
        <taxon>Tanacetum</taxon>
    </lineage>
</organism>
<comment type="caution">
    <text evidence="3">The sequence shown here is derived from an EMBL/GenBank/DDBJ whole genome shotgun (WGS) entry which is preliminary data.</text>
</comment>
<dbReference type="Pfam" id="PF02160">
    <property type="entry name" value="Peptidase_A3"/>
    <property type="match status" value="1"/>
</dbReference>
<feature type="coiled-coil region" evidence="1">
    <location>
        <begin position="387"/>
        <end position="432"/>
    </location>
</feature>
<keyword evidence="1" id="KW-0175">Coiled coil</keyword>
<name>A0ABQ5ED26_9ASTR</name>
<evidence type="ECO:0000259" key="2">
    <source>
        <dbReference type="Pfam" id="PF02160"/>
    </source>
</evidence>
<feature type="domain" description="Peptidase A3A" evidence="2">
    <location>
        <begin position="478"/>
        <end position="625"/>
    </location>
</feature>
<evidence type="ECO:0000313" key="3">
    <source>
        <dbReference type="EMBL" id="GJT48746.1"/>
    </source>
</evidence>
<accession>A0ABQ5ED26</accession>
<sequence length="745" mass="86541">MLEDPYRGSTDEQDIAYRDLDRITCEETKNLWSFLEDFRQLATKSGRLYFPSATEKLFAKLPHSLSKKIEESFRTKLPGLSSGVLPIIKFTHTFVSEMCKDVALTKELRDLSLCSAIPIPGYYKNNRKKYGMRKSRTYKGKPHNSHVKPFKRKYKDDRGRVKKCKCFICRKEWHFEKDCRNFDDSNVYSISEGEGDTHQSISVMVYDIPIEETVFMAIEDDDESDSEHKEEDNQFHHYTFMFHPGPPTKIAEMVQSTGLWKPNKELPVKSKECEHERNENTVTNYTICYYWGILTIDISRLNCPKCQLTTCALCARNYVGKTVNVKRKQPQKLEEEKDFNSNEVKLLKELLKEKTEQVQQMPYENKAAIQKKEEIWQSKESLLIRDLTDALKIIDQLRIEKERLEEQKDEELRELKAQLQKKEEEAEVQFSREEFPPLGNTHIARPCIETEVHYSGNATTSPKIRKITNQLYNVKVEFDIPDCTAFGTTAIIDTGVSACCINKKVIPKEALEPLTQIVFFNGLNSKQQATHKIKQGYFLIEGNKFKIPLIYAFDMRDINGIEMLIGANFLRSIKGGIRIKGDEITIYKKVTKIKTSNQTEIAEIAELEVSEEEFLEINESIYFNQEGSRAFQEQFKPIIDRLKQQGYIGEEPLKHWKKNGELCKLDIINPYITIEDRPLKHVMPAMEDLFRKHVDSLLKIGAIRPSKSRHRTMAMIVNSRTTIDPVTGREVKGKERMVFKLPNLE</sequence>